<proteinExistence type="predicted"/>
<sequence>MLLKTNIMKKFFSIIALGPMTLSISGFSSAKISSQSDRCMNLQHDAFAFYYMNNGGDIDGAWTESIQVYERCERMRGNY</sequence>
<dbReference type="Proteomes" id="UP001500185">
    <property type="component" value="Unassembled WGS sequence"/>
</dbReference>
<feature type="signal peptide" evidence="1">
    <location>
        <begin position="1"/>
        <end position="30"/>
    </location>
</feature>
<accession>A0ABN1KBN8</accession>
<name>A0ABN1KBN8_9FLAO</name>
<gene>
    <name evidence="2" type="ORF">GCM10009433_20170</name>
</gene>
<keyword evidence="1" id="KW-0732">Signal</keyword>
<evidence type="ECO:0000313" key="3">
    <source>
        <dbReference type="Proteomes" id="UP001500185"/>
    </source>
</evidence>
<protein>
    <submittedName>
        <fullName evidence="2">Uncharacterized protein</fullName>
    </submittedName>
</protein>
<reference evidence="2 3" key="1">
    <citation type="journal article" date="2019" name="Int. J. Syst. Evol. Microbiol.">
        <title>The Global Catalogue of Microorganisms (GCM) 10K type strain sequencing project: providing services to taxonomists for standard genome sequencing and annotation.</title>
        <authorList>
            <consortium name="The Broad Institute Genomics Platform"/>
            <consortium name="The Broad Institute Genome Sequencing Center for Infectious Disease"/>
            <person name="Wu L."/>
            <person name="Ma J."/>
        </authorList>
    </citation>
    <scope>NUCLEOTIDE SEQUENCE [LARGE SCALE GENOMIC DNA]</scope>
    <source>
        <strain evidence="2 3">JCM 16231</strain>
    </source>
</reference>
<evidence type="ECO:0000256" key="1">
    <source>
        <dbReference type="SAM" id="SignalP"/>
    </source>
</evidence>
<keyword evidence="3" id="KW-1185">Reference proteome</keyword>
<feature type="chain" id="PRO_5046924685" evidence="1">
    <location>
        <begin position="31"/>
        <end position="79"/>
    </location>
</feature>
<organism evidence="2 3">
    <name type="scientific">Psychroflexus lacisalsi</name>
    <dbReference type="NCBI Taxonomy" id="503928"/>
    <lineage>
        <taxon>Bacteria</taxon>
        <taxon>Pseudomonadati</taxon>
        <taxon>Bacteroidota</taxon>
        <taxon>Flavobacteriia</taxon>
        <taxon>Flavobacteriales</taxon>
        <taxon>Flavobacteriaceae</taxon>
        <taxon>Psychroflexus</taxon>
    </lineage>
</organism>
<comment type="caution">
    <text evidence="2">The sequence shown here is derived from an EMBL/GenBank/DDBJ whole genome shotgun (WGS) entry which is preliminary data.</text>
</comment>
<evidence type="ECO:0000313" key="2">
    <source>
        <dbReference type="EMBL" id="GAA0761094.1"/>
    </source>
</evidence>
<dbReference type="EMBL" id="BAAAGG010000019">
    <property type="protein sequence ID" value="GAA0761094.1"/>
    <property type="molecule type" value="Genomic_DNA"/>
</dbReference>